<reference evidence="2" key="1">
    <citation type="submission" date="2025-08" db="UniProtKB">
        <authorList>
            <consortium name="RefSeq"/>
        </authorList>
    </citation>
    <scope>IDENTIFICATION</scope>
    <source>
        <tissue evidence="2">Leaves</tissue>
    </source>
</reference>
<gene>
    <name evidence="2" type="primary">LOC140013425</name>
</gene>
<name>A0ABM4VGZ7_COFAR</name>
<dbReference type="Proteomes" id="UP001652660">
    <property type="component" value="Chromosome 8c"/>
</dbReference>
<keyword evidence="1" id="KW-1185">Reference proteome</keyword>
<accession>A0ABM4VGZ7</accession>
<proteinExistence type="predicted"/>
<evidence type="ECO:0008006" key="3">
    <source>
        <dbReference type="Google" id="ProtNLM"/>
    </source>
</evidence>
<evidence type="ECO:0000313" key="1">
    <source>
        <dbReference type="Proteomes" id="UP001652660"/>
    </source>
</evidence>
<organism evidence="1 2">
    <name type="scientific">Coffea arabica</name>
    <name type="common">Arabian coffee</name>
    <dbReference type="NCBI Taxonomy" id="13443"/>
    <lineage>
        <taxon>Eukaryota</taxon>
        <taxon>Viridiplantae</taxon>
        <taxon>Streptophyta</taxon>
        <taxon>Embryophyta</taxon>
        <taxon>Tracheophyta</taxon>
        <taxon>Spermatophyta</taxon>
        <taxon>Magnoliopsida</taxon>
        <taxon>eudicotyledons</taxon>
        <taxon>Gunneridae</taxon>
        <taxon>Pentapetalae</taxon>
        <taxon>asterids</taxon>
        <taxon>lamiids</taxon>
        <taxon>Gentianales</taxon>
        <taxon>Rubiaceae</taxon>
        <taxon>Ixoroideae</taxon>
        <taxon>Gardenieae complex</taxon>
        <taxon>Bertiereae - Coffeeae clade</taxon>
        <taxon>Coffeeae</taxon>
        <taxon>Coffea</taxon>
    </lineage>
</organism>
<dbReference type="InterPro" id="IPR036691">
    <property type="entry name" value="Endo/exonu/phosph_ase_sf"/>
</dbReference>
<protein>
    <recommendedName>
        <fullName evidence="3">Endonuclease/exonuclease/phosphatase domain-containing protein</fullName>
    </recommendedName>
</protein>
<dbReference type="GeneID" id="140013425"/>
<evidence type="ECO:0000313" key="2">
    <source>
        <dbReference type="RefSeq" id="XP_071918803.1"/>
    </source>
</evidence>
<sequence length="264" mass="30097">MVSGPMVFSLVYAKCNEQERRSLWSALLLDNPGNTPWFLVGDFNVIVCEEEKRRGLPFRLGEGLDFICFMASDRIQDARFSGAKFTWDVFGDIFTRVRKAEGELLRLEGFFDNDPSESNLIALQEARAVLRNSLMVEEGYWRQKARINWIQERDKNLKYFQSVVAERRAKAVIHQIKGATGDWMVDDDRIAAKAVEYFKTLFSAETSSGSWDTLNVLTHMVSHTQNAELVKVLEMEEVREVVFGMDGESAVGPDGFTGMFFTFA</sequence>
<dbReference type="SUPFAM" id="SSF56219">
    <property type="entry name" value="DNase I-like"/>
    <property type="match status" value="1"/>
</dbReference>
<dbReference type="RefSeq" id="XP_071918803.1">
    <property type="nucleotide sequence ID" value="XM_072062702.1"/>
</dbReference>